<feature type="domain" description="Beta-Casp" evidence="4">
    <location>
        <begin position="246"/>
        <end position="365"/>
    </location>
</feature>
<dbReference type="PANTHER" id="PTHR11203:SF37">
    <property type="entry name" value="INTEGRATOR COMPLEX SUBUNIT 11"/>
    <property type="match status" value="1"/>
</dbReference>
<dbReference type="InterPro" id="IPR050698">
    <property type="entry name" value="MBL"/>
</dbReference>
<proteinExistence type="predicted"/>
<keyword evidence="1" id="KW-0378">Hydrolase</keyword>
<dbReference type="eggNOG" id="COG1236">
    <property type="taxonomic scope" value="Bacteria"/>
</dbReference>
<dbReference type="HOGENOM" id="CLU_009673_5_2_6"/>
<dbReference type="Pfam" id="PF00753">
    <property type="entry name" value="Lactamase_B"/>
    <property type="match status" value="1"/>
</dbReference>
<accession>L0DXY9</accession>
<evidence type="ECO:0000259" key="4">
    <source>
        <dbReference type="SMART" id="SM01027"/>
    </source>
</evidence>
<keyword evidence="6" id="KW-1185">Reference proteome</keyword>
<evidence type="ECO:0000313" key="6">
    <source>
        <dbReference type="Proteomes" id="UP000010809"/>
    </source>
</evidence>
<evidence type="ECO:0000313" key="5">
    <source>
        <dbReference type="EMBL" id="AGA33840.1"/>
    </source>
</evidence>
<reference evidence="5" key="1">
    <citation type="submission" date="2015-12" db="EMBL/GenBank/DDBJ databases">
        <authorList>
            <person name="Tikhonova T.V."/>
            <person name="Pavlov A.R."/>
            <person name="Beletsky A.V."/>
            <person name="Mardanov A.V."/>
            <person name="Sorokin D.Y."/>
            <person name="Ravin N.V."/>
            <person name="Popov V.O."/>
        </authorList>
    </citation>
    <scope>NUCLEOTIDE SEQUENCE</scope>
    <source>
        <strain evidence="5">DSM 14787</strain>
    </source>
</reference>
<dbReference type="PATRIC" id="fig|1255043.3.peg.2203"/>
<dbReference type="Gene3D" id="3.40.50.10890">
    <property type="match status" value="1"/>
</dbReference>
<evidence type="ECO:0000256" key="2">
    <source>
        <dbReference type="SAM" id="MobiDB-lite"/>
    </source>
</evidence>
<dbReference type="Pfam" id="PF10996">
    <property type="entry name" value="Beta-Casp"/>
    <property type="match status" value="1"/>
</dbReference>
<protein>
    <submittedName>
        <fullName evidence="5">Metallo-beta-lactamase family protein, RNA-specific</fullName>
    </submittedName>
</protein>
<dbReference type="Gene3D" id="3.60.15.10">
    <property type="entry name" value="Ribonuclease Z/Hydroxyacylglutathione hydrolase-like"/>
    <property type="match status" value="1"/>
</dbReference>
<dbReference type="GO" id="GO:0004521">
    <property type="term" value="F:RNA endonuclease activity"/>
    <property type="evidence" value="ECO:0007669"/>
    <property type="project" value="TreeGrafter"/>
</dbReference>
<name>L0DXY9_THIND</name>
<evidence type="ECO:0000256" key="1">
    <source>
        <dbReference type="ARBA" id="ARBA00022801"/>
    </source>
</evidence>
<dbReference type="InterPro" id="IPR022712">
    <property type="entry name" value="Beta_Casp"/>
</dbReference>
<sequence length="460" mass="50633">MKVASFGGAAGVTGSKHLLEAGGQCLLVDCGMFQGEKAGRLRNWEPPPFDPRKIDAVLLTHGHLDHCGYLPRLVRAGFRGPVYTTRPGREVARVILMDSARLQEEDADAANRDGWSRHRPALPLYDTADVERALHQFRSVTYGRAMRIGSVQATFHYAGHILGAAGVEVDDGRQRVWFSGDIGRPEDPVMYPPRPPTAVDAVVMESTYGDRRHPAADPLDSLAELLERVLERGSVLLVPSFALGRAQTLIVLMDRLLRRRPELELPIYLSSPMAAEVSELYRNYPDEHRLTSADLDAAFGRVRIVEHAQRARRLDKREGPIMIIAGSGMLTGGRILGHLLAHGGEPENHVLLTGYQAPGTRGRALLDGERELKMHGRHMRVRAQVEVLEGLSAHADRDELRQWLAAAPSVPKQVWLMHGEAAARAALAEALRRDRGADGSVDELPEGVSVDLVPERPRAP</sequence>
<dbReference type="SUPFAM" id="SSF56281">
    <property type="entry name" value="Metallo-hydrolase/oxidoreductase"/>
    <property type="match status" value="1"/>
</dbReference>
<feature type="region of interest" description="Disordered" evidence="2">
    <location>
        <begin position="434"/>
        <end position="460"/>
    </location>
</feature>
<feature type="domain" description="Metallo-beta-lactamase" evidence="3">
    <location>
        <begin position="13"/>
        <end position="241"/>
    </location>
</feature>
<dbReference type="OrthoDB" id="9803916at2"/>
<dbReference type="PANTHER" id="PTHR11203">
    <property type="entry name" value="CLEAVAGE AND POLYADENYLATION SPECIFICITY FACTOR FAMILY MEMBER"/>
    <property type="match status" value="1"/>
</dbReference>
<dbReference type="KEGG" id="tni:TVNIR_2184"/>
<dbReference type="Proteomes" id="UP000010809">
    <property type="component" value="Chromosome"/>
</dbReference>
<dbReference type="SMART" id="SM00849">
    <property type="entry name" value="Lactamase_B"/>
    <property type="match status" value="1"/>
</dbReference>
<dbReference type="Pfam" id="PF07521">
    <property type="entry name" value="RMMBL"/>
    <property type="match status" value="1"/>
</dbReference>
<dbReference type="InterPro" id="IPR011108">
    <property type="entry name" value="RMMBL"/>
</dbReference>
<dbReference type="CDD" id="cd16295">
    <property type="entry name" value="TTHA0252-CPSF-like_MBL-fold"/>
    <property type="match status" value="1"/>
</dbReference>
<dbReference type="InterPro" id="IPR036866">
    <property type="entry name" value="RibonucZ/Hydroxyglut_hydro"/>
</dbReference>
<dbReference type="EMBL" id="CP003989">
    <property type="protein sequence ID" value="AGA33840.1"/>
    <property type="molecule type" value="Genomic_DNA"/>
</dbReference>
<dbReference type="AlphaFoldDB" id="L0DXY9"/>
<organism evidence="5 6">
    <name type="scientific">Thioalkalivibrio nitratireducens (strain DSM 14787 / UNIQEM 213 / ALEN2)</name>
    <dbReference type="NCBI Taxonomy" id="1255043"/>
    <lineage>
        <taxon>Bacteria</taxon>
        <taxon>Pseudomonadati</taxon>
        <taxon>Pseudomonadota</taxon>
        <taxon>Gammaproteobacteria</taxon>
        <taxon>Chromatiales</taxon>
        <taxon>Ectothiorhodospiraceae</taxon>
        <taxon>Thioalkalivibrio</taxon>
    </lineage>
</organism>
<gene>
    <name evidence="5" type="ordered locus">TVNIR_2184</name>
</gene>
<dbReference type="STRING" id="1255043.TVNIR_2184"/>
<evidence type="ECO:0000259" key="3">
    <source>
        <dbReference type="SMART" id="SM00849"/>
    </source>
</evidence>
<dbReference type="GO" id="GO:0016787">
    <property type="term" value="F:hydrolase activity"/>
    <property type="evidence" value="ECO:0007669"/>
    <property type="project" value="UniProtKB-KW"/>
</dbReference>
<dbReference type="SMART" id="SM01027">
    <property type="entry name" value="Beta-Casp"/>
    <property type="match status" value="1"/>
</dbReference>
<dbReference type="RefSeq" id="WP_015258963.1">
    <property type="nucleotide sequence ID" value="NC_019902.2"/>
</dbReference>
<dbReference type="InterPro" id="IPR001279">
    <property type="entry name" value="Metallo-B-lactamas"/>
</dbReference>